<evidence type="ECO:0000313" key="2">
    <source>
        <dbReference type="EMBL" id="MDT0581204.1"/>
    </source>
</evidence>
<feature type="chain" id="PRO_5043566827" evidence="1">
    <location>
        <begin position="36"/>
        <end position="297"/>
    </location>
</feature>
<name>A0AAW8QYI0_9ALTE</name>
<dbReference type="AlphaFoldDB" id="A0AAW8QYI0"/>
<dbReference type="RefSeq" id="WP_311360016.1">
    <property type="nucleotide sequence ID" value="NZ_JAVRIE010000001.1"/>
</dbReference>
<protein>
    <submittedName>
        <fullName evidence="2">Uncharacterized protein</fullName>
    </submittedName>
</protein>
<feature type="signal peptide" evidence="1">
    <location>
        <begin position="1"/>
        <end position="35"/>
    </location>
</feature>
<organism evidence="2 3">
    <name type="scientific">Brumicola blandensis</name>
    <dbReference type="NCBI Taxonomy" id="3075611"/>
    <lineage>
        <taxon>Bacteria</taxon>
        <taxon>Pseudomonadati</taxon>
        <taxon>Pseudomonadota</taxon>
        <taxon>Gammaproteobacteria</taxon>
        <taxon>Alteromonadales</taxon>
        <taxon>Alteromonadaceae</taxon>
        <taxon>Brumicola</taxon>
    </lineage>
</organism>
<comment type="caution">
    <text evidence="2">The sequence shown here is derived from an EMBL/GenBank/DDBJ whole genome shotgun (WGS) entry which is preliminary data.</text>
</comment>
<sequence>MNLLLLFIKRLKRQKRIAISILLCLYWMQMPQALAQDADWQPVASETLIKLPANLIEKRIQQDFDMSPLASELLQLENEIASKGDKIVALQTILTDVPEQEMIEERVSLVQLKSSYLDDMQLSQVLRQQALNKKQSVYEDVLQQLLYQTNSSANVDMQAIRKRQEAAKKRMEKVIAQVDETLLNQGLDSRSPYADEFAANLDKIERLKSAIAKHKSSMAPTIDGVEVSAQEYVRQLLMQAASDQSLLDQEALMISYMAKLVALDAQSIEFALAYEETDEGAVINNFTKPSQAADLFL</sequence>
<keyword evidence="1" id="KW-0732">Signal</keyword>
<dbReference type="Proteomes" id="UP001249020">
    <property type="component" value="Unassembled WGS sequence"/>
</dbReference>
<accession>A0AAW8QYI0</accession>
<reference evidence="2 3" key="1">
    <citation type="submission" date="2023-09" db="EMBL/GenBank/DDBJ databases">
        <authorList>
            <person name="Rey-Velasco X."/>
        </authorList>
    </citation>
    <scope>NUCLEOTIDE SEQUENCE [LARGE SCALE GENOMIC DNA]</scope>
    <source>
        <strain evidence="2 3">W409</strain>
    </source>
</reference>
<gene>
    <name evidence="2" type="ORF">RM544_01515</name>
</gene>
<evidence type="ECO:0000313" key="3">
    <source>
        <dbReference type="Proteomes" id="UP001249020"/>
    </source>
</evidence>
<evidence type="ECO:0000256" key="1">
    <source>
        <dbReference type="SAM" id="SignalP"/>
    </source>
</evidence>
<dbReference type="EMBL" id="JAVRIE010000001">
    <property type="protein sequence ID" value="MDT0581204.1"/>
    <property type="molecule type" value="Genomic_DNA"/>
</dbReference>
<keyword evidence="3" id="KW-1185">Reference proteome</keyword>
<proteinExistence type="predicted"/>